<evidence type="ECO:0000313" key="7">
    <source>
        <dbReference type="Proteomes" id="UP001231197"/>
    </source>
</evidence>
<dbReference type="EMBL" id="JASDDK010000001">
    <property type="protein sequence ID" value="MDN3491890.1"/>
    <property type="molecule type" value="Genomic_DNA"/>
</dbReference>
<dbReference type="InterPro" id="IPR052574">
    <property type="entry name" value="CDIRP"/>
</dbReference>
<evidence type="ECO:0000259" key="5">
    <source>
        <dbReference type="Pfam" id="PF18962"/>
    </source>
</evidence>
<dbReference type="InterPro" id="IPR032675">
    <property type="entry name" value="LRR_dom_sf"/>
</dbReference>
<feature type="domain" description="Secretion system C-terminal sorting" evidence="5">
    <location>
        <begin position="881"/>
        <end position="946"/>
    </location>
</feature>
<keyword evidence="1" id="KW-0433">Leucine-rich repeat</keyword>
<evidence type="ECO:0000256" key="4">
    <source>
        <dbReference type="SAM" id="SignalP"/>
    </source>
</evidence>
<dbReference type="Pfam" id="PF18962">
    <property type="entry name" value="Por_Secre_tail"/>
    <property type="match status" value="1"/>
</dbReference>
<feature type="chain" id="PRO_5047099321" evidence="4">
    <location>
        <begin position="21"/>
        <end position="948"/>
    </location>
</feature>
<comment type="caution">
    <text evidence="6">The sequence shown here is derived from an EMBL/GenBank/DDBJ whole genome shotgun (WGS) entry which is preliminary data.</text>
</comment>
<organism evidence="6 7">
    <name type="scientific">Winogradskyella bathintestinalis</name>
    <dbReference type="NCBI Taxonomy" id="3035208"/>
    <lineage>
        <taxon>Bacteria</taxon>
        <taxon>Pseudomonadati</taxon>
        <taxon>Bacteroidota</taxon>
        <taxon>Flavobacteriia</taxon>
        <taxon>Flavobacteriales</taxon>
        <taxon>Flavobacteriaceae</taxon>
        <taxon>Winogradskyella</taxon>
    </lineage>
</organism>
<evidence type="ECO:0000256" key="3">
    <source>
        <dbReference type="ARBA" id="ARBA00022737"/>
    </source>
</evidence>
<dbReference type="Proteomes" id="UP001231197">
    <property type="component" value="Unassembled WGS sequence"/>
</dbReference>
<dbReference type="PANTHER" id="PTHR47566:SF1">
    <property type="entry name" value="PROTEIN NUD1"/>
    <property type="match status" value="1"/>
</dbReference>
<feature type="signal peptide" evidence="4">
    <location>
        <begin position="1"/>
        <end position="20"/>
    </location>
</feature>
<dbReference type="SUPFAM" id="SSF52058">
    <property type="entry name" value="L domain-like"/>
    <property type="match status" value="4"/>
</dbReference>
<name>A0ABT7ZSA7_9FLAO</name>
<protein>
    <submittedName>
        <fullName evidence="6">T9SS type A sorting domain-containing protein</fullName>
    </submittedName>
</protein>
<dbReference type="NCBIfam" id="TIGR04183">
    <property type="entry name" value="Por_Secre_tail"/>
    <property type="match status" value="1"/>
</dbReference>
<keyword evidence="7" id="KW-1185">Reference proteome</keyword>
<sequence length="948" mass="104289">MKTKLLLLFVISGAWLNAQISIPDPNFEQALIDLGHDTDGAINGQISEVDAQAVTLLYVNDNEITSLEGIEAFVNITDLRFHNNQVASVDLSSNTALTILVSQNNPLTSLDLSQNVNLTQLYSDNTTIENLTFSNPSPLTALNISGASVTTIDLSNMPDLEQVDISNTGLSNIDLTNNTQLLYLNITNTNTTSLNLTQNTNLLEVGVTENNLTELDLSQNTLLQLAYLGRNRFTTFTAPNLPNLKTFGINTQQDGFKLASLDISALTNLETLYAETNELTSINVTSNTQLNYINIGENQISTIDLSSNTLLSEFFAYGGTLETIDLSSNSDLNVVNLDGNNLTSVNAANGNNTNLSELNIRDNSNLFCIQVDNVELAYNELANDLWGKDEQALYETDCNNPLSGVTVSVPDDNLEARLINLGVDRSGNMDNLITLSEALNTTFLDLNGLGINNPTGLESFKNLTGLNLGENNLSFIDVSTMSRLIYLDVYNNNLTDLDLDNNPEVSELYIGQNNITDLDVSQLNLRDFFIHDNPIQSVDLANSTSLERFYAYDCNLISVDVSNSENLIVLSLDRNNLSSLNLANGNNAILNEFYVHDNPNLFCIQVDNIEQAYSKRAEELWGKDDQALYETDCNNPSSGFVNVPDNSFEQGLINLGIDRSGIMDDKITVSEALNTTFLELDELGISNPQGLEAFKYLTGLRLFDNNLSFLDLSTMTNLDYIDVYGNNLTELDLSNNPNMAALYIGDNNIESIDVSALNLREFAFEYNSINTVDLANSTNLEYLQAAFNNLTELDLSNNPNLDRLFVEGNALTILDIKNGNTNGISEYNSVNNTGLFCVQVDDVNFANNNFLQKDTATNFSTDCDYQLSTDEFELSSNVNFYPNPASSEIQIDTLEIITSVSIMNLTGKIVKTIKGNTNNINVSDLSNGVYFIKISTVNATVVEKLIKN</sequence>
<evidence type="ECO:0000256" key="1">
    <source>
        <dbReference type="ARBA" id="ARBA00022614"/>
    </source>
</evidence>
<keyword evidence="2 4" id="KW-0732">Signal</keyword>
<dbReference type="Gene3D" id="3.80.10.10">
    <property type="entry name" value="Ribonuclease Inhibitor"/>
    <property type="match status" value="4"/>
</dbReference>
<dbReference type="RefSeq" id="WP_290205578.1">
    <property type="nucleotide sequence ID" value="NZ_JASDDK010000001.1"/>
</dbReference>
<accession>A0ABT7ZSA7</accession>
<gene>
    <name evidence="6" type="ORF">QMA06_04090</name>
</gene>
<dbReference type="SMART" id="SM00365">
    <property type="entry name" value="LRR_SD22"/>
    <property type="match status" value="5"/>
</dbReference>
<reference evidence="6 7" key="1">
    <citation type="journal article" date="2023" name="Int. J. Syst. Evol. Microbiol.">
        <title>Winogradskyella bathintestinalis sp. nov., isolated from the intestine of the deep-sea loosejaw dragonfish, Malacosteus niger.</title>
        <authorList>
            <person name="Uniacke-Lowe S."/>
            <person name="Johnson C.N."/>
            <person name="Stanton C."/>
            <person name="Hill C."/>
            <person name="Ross P."/>
        </authorList>
    </citation>
    <scope>NUCLEOTIDE SEQUENCE [LARGE SCALE GENOMIC DNA]</scope>
    <source>
        <strain evidence="6 7">APC 3343</strain>
    </source>
</reference>
<proteinExistence type="predicted"/>
<evidence type="ECO:0000256" key="2">
    <source>
        <dbReference type="ARBA" id="ARBA00022729"/>
    </source>
</evidence>
<keyword evidence="3" id="KW-0677">Repeat</keyword>
<dbReference type="InterPro" id="IPR026444">
    <property type="entry name" value="Secre_tail"/>
</dbReference>
<evidence type="ECO:0000313" key="6">
    <source>
        <dbReference type="EMBL" id="MDN3491890.1"/>
    </source>
</evidence>
<dbReference type="PANTHER" id="PTHR47566">
    <property type="match status" value="1"/>
</dbReference>